<keyword evidence="3" id="KW-0830">Ubiquinone</keyword>
<dbReference type="InterPro" id="IPR029063">
    <property type="entry name" value="SAM-dependent_MTases_sf"/>
</dbReference>
<dbReference type="AlphaFoldDB" id="A0A5C6F8A7"/>
<comment type="caution">
    <text evidence="3">The sequence shown here is derived from an EMBL/GenBank/DDBJ whole genome shotgun (WGS) entry which is preliminary data.</text>
</comment>
<reference evidence="3 4" key="1">
    <citation type="submission" date="2019-02" db="EMBL/GenBank/DDBJ databases">
        <title>Deep-cultivation of Planctomycetes and their phenomic and genomic characterization uncovers novel biology.</title>
        <authorList>
            <person name="Wiegand S."/>
            <person name="Jogler M."/>
            <person name="Boedeker C."/>
            <person name="Pinto D."/>
            <person name="Vollmers J."/>
            <person name="Rivas-Marin E."/>
            <person name="Kohn T."/>
            <person name="Peeters S.H."/>
            <person name="Heuer A."/>
            <person name="Rast P."/>
            <person name="Oberbeckmann S."/>
            <person name="Bunk B."/>
            <person name="Jeske O."/>
            <person name="Meyerdierks A."/>
            <person name="Storesund J.E."/>
            <person name="Kallscheuer N."/>
            <person name="Luecker S."/>
            <person name="Lage O.M."/>
            <person name="Pohl T."/>
            <person name="Merkel B.J."/>
            <person name="Hornburger P."/>
            <person name="Mueller R.-W."/>
            <person name="Bruemmer F."/>
            <person name="Labrenz M."/>
            <person name="Spormann A.M."/>
            <person name="Op Den Camp H."/>
            <person name="Overmann J."/>
            <person name="Amann R."/>
            <person name="Jetten M.S.M."/>
            <person name="Mascher T."/>
            <person name="Medema M.H."/>
            <person name="Devos D.P."/>
            <person name="Kaster A.-K."/>
            <person name="Ovreas L."/>
            <person name="Rohde M."/>
            <person name="Galperin M.Y."/>
            <person name="Jogler C."/>
        </authorList>
    </citation>
    <scope>NUCLEOTIDE SEQUENCE [LARGE SCALE GENOMIC DNA]</scope>
    <source>
        <strain evidence="3 4">Poly59</strain>
    </source>
</reference>
<dbReference type="SUPFAM" id="SSF53335">
    <property type="entry name" value="S-adenosyl-L-methionine-dependent methyltransferases"/>
    <property type="match status" value="1"/>
</dbReference>
<name>A0A5C6F8A7_9BACT</name>
<evidence type="ECO:0000313" key="4">
    <source>
        <dbReference type="Proteomes" id="UP000317977"/>
    </source>
</evidence>
<dbReference type="OrthoDB" id="2577067at2"/>
<accession>A0A5C6F8A7</accession>
<keyword evidence="2" id="KW-1133">Transmembrane helix</keyword>
<evidence type="ECO:0000313" key="3">
    <source>
        <dbReference type="EMBL" id="TWU57983.1"/>
    </source>
</evidence>
<sequence>MNDFECPLCERELIPLRHQVRDAQTGEAFDIAGCPVCGLGVTAGMPNDLDQYYGKEYVGRRHGFTASMCDRRRIRIIRGLVQTSAPAKLLDVGCGDGTFLGTAIQAGYAGIGVERFSSIAADAGLPVKASLDETASESPFDIVTMWHVLEHLPNPGEVTEQLRGQIADNGVLVIAVPDFGSLPSRLVGRFWLHLDVPRHAYHFTTESLTKLLSDRGFDVEFFRGSEFEYDLLGWSSSAIDALGGEPNLLFKLLTGRSTKTGRLGRIAALALGAVLSVLGAVPVLIAGWLGRGGTLIAIARPKSANIRVMSEKLEGRIV</sequence>
<dbReference type="RefSeq" id="WP_146532783.1">
    <property type="nucleotide sequence ID" value="NZ_SJPX01000001.1"/>
</dbReference>
<feature type="transmembrane region" description="Helical" evidence="2">
    <location>
        <begin position="266"/>
        <end position="289"/>
    </location>
</feature>
<dbReference type="PANTHER" id="PTHR43861:SF3">
    <property type="entry name" value="PUTATIVE (AFU_ORTHOLOGUE AFUA_2G14390)-RELATED"/>
    <property type="match status" value="1"/>
</dbReference>
<dbReference type="GO" id="GO:0032259">
    <property type="term" value="P:methylation"/>
    <property type="evidence" value="ECO:0007669"/>
    <property type="project" value="UniProtKB-KW"/>
</dbReference>
<keyword evidence="3" id="KW-0489">Methyltransferase</keyword>
<dbReference type="GO" id="GO:0008168">
    <property type="term" value="F:methyltransferase activity"/>
    <property type="evidence" value="ECO:0007669"/>
    <property type="project" value="UniProtKB-KW"/>
</dbReference>
<gene>
    <name evidence="3" type="ORF">Poly59_08920</name>
</gene>
<evidence type="ECO:0000256" key="2">
    <source>
        <dbReference type="SAM" id="Phobius"/>
    </source>
</evidence>
<dbReference type="Gene3D" id="3.40.50.150">
    <property type="entry name" value="Vaccinia Virus protein VP39"/>
    <property type="match status" value="1"/>
</dbReference>
<dbReference type="PANTHER" id="PTHR43861">
    <property type="entry name" value="TRANS-ACONITATE 2-METHYLTRANSFERASE-RELATED"/>
    <property type="match status" value="1"/>
</dbReference>
<proteinExistence type="predicted"/>
<organism evidence="3 4">
    <name type="scientific">Rubripirellula reticaptiva</name>
    <dbReference type="NCBI Taxonomy" id="2528013"/>
    <lineage>
        <taxon>Bacteria</taxon>
        <taxon>Pseudomonadati</taxon>
        <taxon>Planctomycetota</taxon>
        <taxon>Planctomycetia</taxon>
        <taxon>Pirellulales</taxon>
        <taxon>Pirellulaceae</taxon>
        <taxon>Rubripirellula</taxon>
    </lineage>
</organism>
<evidence type="ECO:0000256" key="1">
    <source>
        <dbReference type="ARBA" id="ARBA00022679"/>
    </source>
</evidence>
<keyword evidence="4" id="KW-1185">Reference proteome</keyword>
<keyword evidence="2" id="KW-0812">Transmembrane</keyword>
<dbReference type="Proteomes" id="UP000317977">
    <property type="component" value="Unassembled WGS sequence"/>
</dbReference>
<keyword evidence="2" id="KW-0472">Membrane</keyword>
<keyword evidence="1 3" id="KW-0808">Transferase</keyword>
<dbReference type="EMBL" id="SJPX01000001">
    <property type="protein sequence ID" value="TWU57983.1"/>
    <property type="molecule type" value="Genomic_DNA"/>
</dbReference>
<protein>
    <submittedName>
        <fullName evidence="3">Bifunctional 3-demethylubiquinone-9 3-methyltransferase/ 2-octaprenyl-6-hydroxy phenol methylase</fullName>
    </submittedName>
</protein>
<dbReference type="Pfam" id="PF13489">
    <property type="entry name" value="Methyltransf_23"/>
    <property type="match status" value="1"/>
</dbReference>